<evidence type="ECO:0000256" key="8">
    <source>
        <dbReference type="ARBA" id="ARBA00072274"/>
    </source>
</evidence>
<dbReference type="PANTHER" id="PTHR21237:SF23">
    <property type="entry name" value="GRPE PROTEIN HOMOLOG, MITOCHONDRIAL"/>
    <property type="match status" value="1"/>
</dbReference>
<comment type="function">
    <text evidence="7 10 11">Participates actively in the response to hyperosmotic and heat shock by preventing the aggregation of stress-denatured proteins, in association with DnaK and GrpE. It is the nucleotide exchange factor for DnaK and may function as a thermosensor. Unfolded proteins bind initially to DnaJ; upon interaction with the DnaJ-bound protein, DnaK hydrolyzes its bound ATP, resulting in the formation of a stable complex. GrpE releases ADP from DnaK; ATP binding to DnaK triggers the release of the substrate protein, thus completing the reaction cycle. Several rounds of ATP-dependent interactions between DnaJ, DnaK and GrpE are required for fully efficient folding.</text>
</comment>
<evidence type="ECO:0000256" key="13">
    <source>
        <dbReference type="SAM" id="Coils"/>
    </source>
</evidence>
<evidence type="ECO:0000256" key="11">
    <source>
        <dbReference type="RuleBase" id="RU000639"/>
    </source>
</evidence>
<accession>A0AB39HL72</accession>
<dbReference type="GO" id="GO:0000774">
    <property type="term" value="F:adenyl-nucleotide exchange factor activity"/>
    <property type="evidence" value="ECO:0007669"/>
    <property type="project" value="InterPro"/>
</dbReference>
<name>A0AB39HL72_9BACI</name>
<sequence>MEEKNKENIASEEVDEVILEQETEEVDEDAEVTIIEESQPEQAELEKLRTEQEETLNRYLRLQAEYDNFKKRTQKERVAERKYKSQDLASDLLPVLDNFERALQVETNESNQGIIEGIQMVYNQLTEALASHGIQQIETIGQPFDPNLHHAIMQVEDEEKESNEILEELQKGYLIHDRVIRPAMVKVNK</sequence>
<gene>
    <name evidence="10 14" type="primary">grpE</name>
    <name evidence="14" type="ORF">AB4Y30_10200</name>
</gene>
<dbReference type="GO" id="GO:0051082">
    <property type="term" value="F:unfolded protein binding"/>
    <property type="evidence" value="ECO:0007669"/>
    <property type="project" value="TreeGrafter"/>
</dbReference>
<dbReference type="PROSITE" id="PS01071">
    <property type="entry name" value="GRPE"/>
    <property type="match status" value="1"/>
</dbReference>
<proteinExistence type="inferred from homology"/>
<evidence type="ECO:0000256" key="4">
    <source>
        <dbReference type="ARBA" id="ARBA00022490"/>
    </source>
</evidence>
<evidence type="ECO:0000256" key="2">
    <source>
        <dbReference type="ARBA" id="ARBA00009054"/>
    </source>
</evidence>
<keyword evidence="13" id="KW-0175">Coiled coil</keyword>
<dbReference type="Gene3D" id="3.90.20.20">
    <property type="match status" value="1"/>
</dbReference>
<dbReference type="InterPro" id="IPR009012">
    <property type="entry name" value="GrpE_head"/>
</dbReference>
<comment type="subcellular location">
    <subcellularLocation>
        <location evidence="1 10">Cytoplasm</location>
    </subcellularLocation>
</comment>
<evidence type="ECO:0000256" key="1">
    <source>
        <dbReference type="ARBA" id="ARBA00004496"/>
    </source>
</evidence>
<dbReference type="GO" id="GO:0005737">
    <property type="term" value="C:cytoplasm"/>
    <property type="evidence" value="ECO:0007669"/>
    <property type="project" value="UniProtKB-SubCell"/>
</dbReference>
<dbReference type="SUPFAM" id="SSF51064">
    <property type="entry name" value="Head domain of nucleotide exchange factor GrpE"/>
    <property type="match status" value="1"/>
</dbReference>
<keyword evidence="4 10" id="KW-0963">Cytoplasm</keyword>
<dbReference type="GO" id="GO:0042803">
    <property type="term" value="F:protein homodimerization activity"/>
    <property type="evidence" value="ECO:0007669"/>
    <property type="project" value="InterPro"/>
</dbReference>
<dbReference type="PANTHER" id="PTHR21237">
    <property type="entry name" value="GRPE PROTEIN"/>
    <property type="match status" value="1"/>
</dbReference>
<evidence type="ECO:0000256" key="7">
    <source>
        <dbReference type="ARBA" id="ARBA00053401"/>
    </source>
</evidence>
<evidence type="ECO:0000256" key="12">
    <source>
        <dbReference type="RuleBase" id="RU004478"/>
    </source>
</evidence>
<dbReference type="CDD" id="cd00446">
    <property type="entry name" value="GrpE"/>
    <property type="match status" value="1"/>
</dbReference>
<evidence type="ECO:0000256" key="3">
    <source>
        <dbReference type="ARBA" id="ARBA00011738"/>
    </source>
</evidence>
<dbReference type="InterPro" id="IPR000740">
    <property type="entry name" value="GrpE"/>
</dbReference>
<dbReference type="PRINTS" id="PR00773">
    <property type="entry name" value="GRPEPROTEIN"/>
</dbReference>
<keyword evidence="5 10" id="KW-0346">Stress response</keyword>
<evidence type="ECO:0000256" key="6">
    <source>
        <dbReference type="ARBA" id="ARBA00023186"/>
    </source>
</evidence>
<organism evidence="14">
    <name type="scientific">Ornithinibacillus sp. 4-3</name>
    <dbReference type="NCBI Taxonomy" id="3231488"/>
    <lineage>
        <taxon>Bacteria</taxon>
        <taxon>Bacillati</taxon>
        <taxon>Bacillota</taxon>
        <taxon>Bacilli</taxon>
        <taxon>Bacillales</taxon>
        <taxon>Bacillaceae</taxon>
        <taxon>Ornithinibacillus</taxon>
    </lineage>
</organism>
<dbReference type="SUPFAM" id="SSF58014">
    <property type="entry name" value="Coiled-coil domain of nucleotide exchange factor GrpE"/>
    <property type="match status" value="1"/>
</dbReference>
<dbReference type="HAMAP" id="MF_01151">
    <property type="entry name" value="GrpE"/>
    <property type="match status" value="1"/>
</dbReference>
<comment type="subunit">
    <text evidence="3 10">Homodimer.</text>
</comment>
<dbReference type="RefSeq" id="WP_368652129.1">
    <property type="nucleotide sequence ID" value="NZ_CP162599.1"/>
</dbReference>
<keyword evidence="6 10" id="KW-0143">Chaperone</keyword>
<dbReference type="NCBIfam" id="NF010738">
    <property type="entry name" value="PRK14140.1"/>
    <property type="match status" value="1"/>
</dbReference>
<dbReference type="AlphaFoldDB" id="A0AB39HL72"/>
<evidence type="ECO:0000313" key="14">
    <source>
        <dbReference type="EMBL" id="XDK31402.1"/>
    </source>
</evidence>
<feature type="coiled-coil region" evidence="13">
    <location>
        <begin position="45"/>
        <end position="72"/>
    </location>
</feature>
<reference evidence="14" key="1">
    <citation type="submission" date="2024-07" db="EMBL/GenBank/DDBJ databases">
        <title>Halotolerant mesophilic bacterium Ornithinibacillus sp. 4-3, sp. nov., isolated from soil.</title>
        <authorList>
            <person name="Sidarenka A.V."/>
            <person name="Guliayeva D.E."/>
            <person name="Leanovich S.I."/>
            <person name="Hileuskaya K.S."/>
            <person name="Akhremchuk A.E."/>
            <person name="Sikolenko M.A."/>
            <person name="Valentovich L.N."/>
        </authorList>
    </citation>
    <scope>NUCLEOTIDE SEQUENCE</scope>
    <source>
        <strain evidence="14">4-3</strain>
    </source>
</reference>
<dbReference type="EMBL" id="CP162599">
    <property type="protein sequence ID" value="XDK31402.1"/>
    <property type="molecule type" value="Genomic_DNA"/>
</dbReference>
<comment type="similarity">
    <text evidence="2 10 12">Belongs to the GrpE family.</text>
</comment>
<protein>
    <recommendedName>
        <fullName evidence="8 10">Protein GrpE</fullName>
    </recommendedName>
    <alternativeName>
        <fullName evidence="9 10">HSP-70 cofactor</fullName>
    </alternativeName>
</protein>
<dbReference type="Gene3D" id="2.30.22.10">
    <property type="entry name" value="Head domain of nucleotide exchange factor GrpE"/>
    <property type="match status" value="1"/>
</dbReference>
<dbReference type="Pfam" id="PF01025">
    <property type="entry name" value="GrpE"/>
    <property type="match status" value="1"/>
</dbReference>
<evidence type="ECO:0000256" key="9">
    <source>
        <dbReference type="ARBA" id="ARBA00076414"/>
    </source>
</evidence>
<evidence type="ECO:0000256" key="10">
    <source>
        <dbReference type="HAMAP-Rule" id="MF_01151"/>
    </source>
</evidence>
<dbReference type="InterPro" id="IPR013805">
    <property type="entry name" value="GrpE_CC"/>
</dbReference>
<dbReference type="GO" id="GO:0006457">
    <property type="term" value="P:protein folding"/>
    <property type="evidence" value="ECO:0007669"/>
    <property type="project" value="InterPro"/>
</dbReference>
<dbReference type="FunFam" id="2.30.22.10:FF:000001">
    <property type="entry name" value="Protein GrpE"/>
    <property type="match status" value="1"/>
</dbReference>
<dbReference type="GO" id="GO:0051087">
    <property type="term" value="F:protein-folding chaperone binding"/>
    <property type="evidence" value="ECO:0007669"/>
    <property type="project" value="InterPro"/>
</dbReference>
<evidence type="ECO:0000256" key="5">
    <source>
        <dbReference type="ARBA" id="ARBA00023016"/>
    </source>
</evidence>